<dbReference type="OrthoDB" id="684045at2759"/>
<proteinExistence type="predicted"/>
<dbReference type="eggNOG" id="KOG0511">
    <property type="taxonomic scope" value="Eukaryota"/>
</dbReference>
<feature type="region of interest" description="Disordered" evidence="4">
    <location>
        <begin position="473"/>
        <end position="493"/>
    </location>
</feature>
<dbReference type="SUPFAM" id="SSF54695">
    <property type="entry name" value="POZ domain"/>
    <property type="match status" value="2"/>
</dbReference>
<dbReference type="InterPro" id="IPR002110">
    <property type="entry name" value="Ankyrin_rpt"/>
</dbReference>
<dbReference type="PANTHER" id="PTHR46231">
    <property type="entry name" value="ANKYRIN REPEAT AND BTB/POZ DOMAIN-CONTAINING PROTEIN 1"/>
    <property type="match status" value="1"/>
</dbReference>
<dbReference type="PROSITE" id="PS50097">
    <property type="entry name" value="BTB"/>
    <property type="match status" value="2"/>
</dbReference>
<dbReference type="Proteomes" id="UP000016923">
    <property type="component" value="Unassembled WGS sequence"/>
</dbReference>
<dbReference type="Gene3D" id="3.30.710.10">
    <property type="entry name" value="Potassium Channel Kv1.1, Chain A"/>
    <property type="match status" value="2"/>
</dbReference>
<dbReference type="VEuPathDB" id="FungiDB:F503_03884"/>
<gene>
    <name evidence="6" type="ORF">F503_03884</name>
</gene>
<feature type="compositionally biased region" description="Polar residues" evidence="4">
    <location>
        <begin position="361"/>
        <end position="375"/>
    </location>
</feature>
<dbReference type="AlphaFoldDB" id="S3BVL8"/>
<organism evidence="6 7">
    <name type="scientific">Ophiostoma piceae (strain UAMH 11346)</name>
    <name type="common">Sap stain fungus</name>
    <dbReference type="NCBI Taxonomy" id="1262450"/>
    <lineage>
        <taxon>Eukaryota</taxon>
        <taxon>Fungi</taxon>
        <taxon>Dikarya</taxon>
        <taxon>Ascomycota</taxon>
        <taxon>Pezizomycotina</taxon>
        <taxon>Sordariomycetes</taxon>
        <taxon>Sordariomycetidae</taxon>
        <taxon>Ophiostomatales</taxon>
        <taxon>Ophiostomataceae</taxon>
        <taxon>Ophiostoma</taxon>
    </lineage>
</organism>
<dbReference type="CDD" id="cd18497">
    <property type="entry name" value="BACK_ABTB1_BPOZ"/>
    <property type="match status" value="1"/>
</dbReference>
<accession>S3BVL8</accession>
<name>S3BVL8_OPHP1</name>
<dbReference type="HOGENOM" id="CLU_022885_2_0_1"/>
<evidence type="ECO:0000256" key="4">
    <source>
        <dbReference type="SAM" id="MobiDB-lite"/>
    </source>
</evidence>
<dbReference type="Pfam" id="PF13637">
    <property type="entry name" value="Ank_4"/>
    <property type="match status" value="1"/>
</dbReference>
<dbReference type="PANTHER" id="PTHR46231:SF1">
    <property type="entry name" value="ANKYRIN REPEAT AND BTB_POZ DOMAIN-CONTAINING PROTEIN 1"/>
    <property type="match status" value="1"/>
</dbReference>
<dbReference type="SMART" id="SM00225">
    <property type="entry name" value="BTB"/>
    <property type="match status" value="2"/>
</dbReference>
<dbReference type="PROSITE" id="PS50297">
    <property type="entry name" value="ANK_REP_REGION"/>
    <property type="match status" value="1"/>
</dbReference>
<keyword evidence="2 3" id="KW-0040">ANK repeat</keyword>
<protein>
    <submittedName>
        <fullName evidence="6">Btb poz domain-containing protein</fullName>
    </submittedName>
</protein>
<dbReference type="PROSITE" id="PS50088">
    <property type="entry name" value="ANK_REPEAT"/>
    <property type="match status" value="1"/>
</dbReference>
<evidence type="ECO:0000256" key="3">
    <source>
        <dbReference type="PROSITE-ProRule" id="PRU00023"/>
    </source>
</evidence>
<reference evidence="6 7" key="1">
    <citation type="journal article" date="2013" name="BMC Genomics">
        <title>The genome and transcriptome of the pine saprophyte Ophiostoma piceae, and a comparison with the bark beetle-associated pine pathogen Grosmannia clavigera.</title>
        <authorList>
            <person name="Haridas S."/>
            <person name="Wang Y."/>
            <person name="Lim L."/>
            <person name="Massoumi Alamouti S."/>
            <person name="Jackman S."/>
            <person name="Docking R."/>
            <person name="Robertson G."/>
            <person name="Birol I."/>
            <person name="Bohlmann J."/>
            <person name="Breuil C."/>
        </authorList>
    </citation>
    <scope>NUCLEOTIDE SEQUENCE [LARGE SCALE GENOMIC DNA]</scope>
    <source>
        <strain evidence="6 7">UAMH 11346</strain>
    </source>
</reference>
<sequence>MAMPKGKLEEKLKEEHELIGKGVLREENPLDLSDDFAKFLEACRRGDLMQCQTYITAGININGKDEFDYTPLIIASLCGHYEVAELLLESGALAERNTFQGERCLYNALNSRIRNLLLRYDYSKSSDPLQPWSSHITSLLTTQEPTSDIVLKASAGPGMPEEEFRLHKFLLSARTPYFQRKLALAPELPSWNLPSHVPAQAFRIVLHYLYLDDIAANASALDDAEEVLICIDKITKQLGVEQLWDAILEGTDDRRIARQRYQDEVGRAQEQVTRFFQERVVGNKIVVDTSKVDNVKWTYDNSIFADCLLCAEADPDDEHDNGNIDSDSLEKENKSKNKTNGIPIGPAYTETSLESHRQGEETTAASSNQPSQPRTKSVLYPAHKAMLVRAEYFKVMFASGFIESQRGEHLRIIKVSCRPEVLEIVMSFLYTEEADIPLEIALDVVYMADMMFMAKLKNKAAVIISTLGSGNRNALSDPTRPEDDGKKSGEGAVKTDNAASIPEIDIYEVLRAAWDLKIQRLEDFAARYLAYRLEDYIHEEVFADLVMESAGRLKTRQETDSIELLDDIRHFLSERFRMRFEEIALSDIVDEDYEAGASAGSAVVDEDGVAAGSTGRAEDTAVVEGVMRTLDGEVVEDEFDADSLNYKILLSKIDTLLDRLGLSG</sequence>
<dbReference type="Pfam" id="PF00651">
    <property type="entry name" value="BTB"/>
    <property type="match status" value="2"/>
</dbReference>
<evidence type="ECO:0000256" key="2">
    <source>
        <dbReference type="ARBA" id="ARBA00023043"/>
    </source>
</evidence>
<evidence type="ECO:0000313" key="6">
    <source>
        <dbReference type="EMBL" id="EPE05279.1"/>
    </source>
</evidence>
<dbReference type="InterPro" id="IPR036770">
    <property type="entry name" value="Ankyrin_rpt-contain_sf"/>
</dbReference>
<dbReference type="FunFam" id="1.25.40.20:FF:000248">
    <property type="entry name" value="Ankyrin repeat and BTB/POZ domain protein"/>
    <property type="match status" value="1"/>
</dbReference>
<feature type="region of interest" description="Disordered" evidence="4">
    <location>
        <begin position="317"/>
        <end position="376"/>
    </location>
</feature>
<dbReference type="Gene3D" id="1.25.40.20">
    <property type="entry name" value="Ankyrin repeat-containing domain"/>
    <property type="match status" value="1"/>
</dbReference>
<feature type="repeat" description="ANK" evidence="3">
    <location>
        <begin position="67"/>
        <end position="92"/>
    </location>
</feature>
<dbReference type="GO" id="GO:0000151">
    <property type="term" value="C:ubiquitin ligase complex"/>
    <property type="evidence" value="ECO:0007669"/>
    <property type="project" value="TreeGrafter"/>
</dbReference>
<feature type="domain" description="BTB" evidence="5">
    <location>
        <begin position="380"/>
        <end position="438"/>
    </location>
</feature>
<dbReference type="InterPro" id="IPR011333">
    <property type="entry name" value="SKP1/BTB/POZ_sf"/>
</dbReference>
<keyword evidence="1" id="KW-0677">Repeat</keyword>
<evidence type="ECO:0000256" key="1">
    <source>
        <dbReference type="ARBA" id="ARBA00022737"/>
    </source>
</evidence>
<dbReference type="InterPro" id="IPR044515">
    <property type="entry name" value="ABTB1"/>
</dbReference>
<feature type="compositionally biased region" description="Basic and acidic residues" evidence="4">
    <location>
        <begin position="479"/>
        <end position="489"/>
    </location>
</feature>
<dbReference type="SUPFAM" id="SSF48403">
    <property type="entry name" value="Ankyrin repeat"/>
    <property type="match status" value="1"/>
</dbReference>
<dbReference type="OMA" id="EGARCIY"/>
<dbReference type="CDD" id="cd18186">
    <property type="entry name" value="BTB_POZ_ZBTB_KLHL-like"/>
    <property type="match status" value="1"/>
</dbReference>
<dbReference type="STRING" id="1262450.S3BVL8"/>
<keyword evidence="7" id="KW-1185">Reference proteome</keyword>
<evidence type="ECO:0000313" key="7">
    <source>
        <dbReference type="Proteomes" id="UP000016923"/>
    </source>
</evidence>
<dbReference type="InterPro" id="IPR000210">
    <property type="entry name" value="BTB/POZ_dom"/>
</dbReference>
<dbReference type="GO" id="GO:0005737">
    <property type="term" value="C:cytoplasm"/>
    <property type="evidence" value="ECO:0007669"/>
    <property type="project" value="TreeGrafter"/>
</dbReference>
<dbReference type="EMBL" id="KE148157">
    <property type="protein sequence ID" value="EPE05279.1"/>
    <property type="molecule type" value="Genomic_DNA"/>
</dbReference>
<evidence type="ECO:0000259" key="5">
    <source>
        <dbReference type="PROSITE" id="PS50097"/>
    </source>
</evidence>
<feature type="domain" description="BTB" evidence="5">
    <location>
        <begin position="147"/>
        <end position="218"/>
    </location>
</feature>